<keyword evidence="11" id="KW-1185">Reference proteome</keyword>
<feature type="domain" description="Protein-tyrosine phosphatase receptor IA-2 ectodomain" evidence="9">
    <location>
        <begin position="594"/>
        <end position="677"/>
    </location>
</feature>
<dbReference type="EMBL" id="BMAW01008326">
    <property type="protein sequence ID" value="GFT08074.1"/>
    <property type="molecule type" value="Genomic_DNA"/>
</dbReference>
<protein>
    <submittedName>
        <fullName evidence="10">Receptor_IA-2 domain-containing protein</fullName>
    </submittedName>
</protein>
<keyword evidence="6 10" id="KW-0675">Receptor</keyword>
<dbReference type="InterPro" id="IPR033522">
    <property type="entry name" value="IA-2/IA-2_beta"/>
</dbReference>
<evidence type="ECO:0000256" key="4">
    <source>
        <dbReference type="ARBA" id="ARBA00022989"/>
    </source>
</evidence>
<dbReference type="InterPro" id="IPR038112">
    <property type="entry name" value="Receptor_IA-2_ectodomain_sf"/>
</dbReference>
<feature type="region of interest" description="Disordered" evidence="8">
    <location>
        <begin position="515"/>
        <end position="583"/>
    </location>
</feature>
<proteinExistence type="predicted"/>
<dbReference type="GO" id="GO:0051046">
    <property type="term" value="P:regulation of secretion"/>
    <property type="evidence" value="ECO:0007669"/>
    <property type="project" value="TreeGrafter"/>
</dbReference>
<dbReference type="Pfam" id="PF11548">
    <property type="entry name" value="Receptor_IA-2"/>
    <property type="match status" value="1"/>
</dbReference>
<evidence type="ECO:0000313" key="10">
    <source>
        <dbReference type="EMBL" id="GFT08074.1"/>
    </source>
</evidence>
<gene>
    <name evidence="10" type="primary">AVEN_202260_2</name>
    <name evidence="10" type="ORF">NPIL_363651</name>
</gene>
<dbReference type="GO" id="GO:0045202">
    <property type="term" value="C:synapse"/>
    <property type="evidence" value="ECO:0007669"/>
    <property type="project" value="TreeGrafter"/>
</dbReference>
<name>A0A8X6TH73_NEPPI</name>
<keyword evidence="3" id="KW-0732">Signal</keyword>
<accession>A0A8X6TH73</accession>
<keyword evidence="4" id="KW-1133">Transmembrane helix</keyword>
<evidence type="ECO:0000313" key="11">
    <source>
        <dbReference type="Proteomes" id="UP000887013"/>
    </source>
</evidence>
<comment type="caution">
    <text evidence="10">The sequence shown here is derived from an EMBL/GenBank/DDBJ whole genome shotgun (WGS) entry which is preliminary data.</text>
</comment>
<dbReference type="GO" id="GO:0030141">
    <property type="term" value="C:secretory granule"/>
    <property type="evidence" value="ECO:0007669"/>
    <property type="project" value="InterPro"/>
</dbReference>
<evidence type="ECO:0000256" key="2">
    <source>
        <dbReference type="ARBA" id="ARBA00022692"/>
    </source>
</evidence>
<dbReference type="PANTHER" id="PTHR46106:SF4">
    <property type="entry name" value="IA-2 PROTEIN TYROSINE PHOSPHATASE, ISOFORM C"/>
    <property type="match status" value="1"/>
</dbReference>
<dbReference type="Gene3D" id="3.30.70.2470">
    <property type="entry name" value="Protein-tyrosine phosphatase receptor IA-2 ectodomain"/>
    <property type="match status" value="1"/>
</dbReference>
<dbReference type="OrthoDB" id="6424868at2759"/>
<evidence type="ECO:0000256" key="6">
    <source>
        <dbReference type="ARBA" id="ARBA00023170"/>
    </source>
</evidence>
<evidence type="ECO:0000256" key="3">
    <source>
        <dbReference type="ARBA" id="ARBA00022729"/>
    </source>
</evidence>
<evidence type="ECO:0000256" key="8">
    <source>
        <dbReference type="SAM" id="MobiDB-lite"/>
    </source>
</evidence>
<keyword evidence="5" id="KW-0472">Membrane</keyword>
<feature type="compositionally biased region" description="Acidic residues" evidence="8">
    <location>
        <begin position="447"/>
        <end position="458"/>
    </location>
</feature>
<evidence type="ECO:0000259" key="9">
    <source>
        <dbReference type="Pfam" id="PF11548"/>
    </source>
</evidence>
<dbReference type="PANTHER" id="PTHR46106">
    <property type="entry name" value="IA-2 PROTEIN TYROSINE PHOSPHATASE, ISOFORM C"/>
    <property type="match status" value="1"/>
</dbReference>
<evidence type="ECO:0000256" key="7">
    <source>
        <dbReference type="ARBA" id="ARBA00023180"/>
    </source>
</evidence>
<dbReference type="InterPro" id="IPR021613">
    <property type="entry name" value="Receptor_IA-2_dom"/>
</dbReference>
<dbReference type="Proteomes" id="UP000887013">
    <property type="component" value="Unassembled WGS sequence"/>
</dbReference>
<feature type="region of interest" description="Disordered" evidence="8">
    <location>
        <begin position="432"/>
        <end position="458"/>
    </location>
</feature>
<dbReference type="GO" id="GO:0016020">
    <property type="term" value="C:membrane"/>
    <property type="evidence" value="ECO:0007669"/>
    <property type="project" value="UniProtKB-SubCell"/>
</dbReference>
<organism evidence="10 11">
    <name type="scientific">Nephila pilipes</name>
    <name type="common">Giant wood spider</name>
    <name type="synonym">Nephila maculata</name>
    <dbReference type="NCBI Taxonomy" id="299642"/>
    <lineage>
        <taxon>Eukaryota</taxon>
        <taxon>Metazoa</taxon>
        <taxon>Ecdysozoa</taxon>
        <taxon>Arthropoda</taxon>
        <taxon>Chelicerata</taxon>
        <taxon>Arachnida</taxon>
        <taxon>Araneae</taxon>
        <taxon>Araneomorphae</taxon>
        <taxon>Entelegynae</taxon>
        <taxon>Araneoidea</taxon>
        <taxon>Nephilidae</taxon>
        <taxon>Nephila</taxon>
    </lineage>
</organism>
<dbReference type="AlphaFoldDB" id="A0A8X6TH73"/>
<keyword evidence="2" id="KW-0812">Transmembrane</keyword>
<sequence length="684" mass="77347">MLGSPNGKVPDRVSLFSGCFFSPRVCEIDEQCFDDNVFGRCQIPYGSDADLYRHRLATETIQLLERELARLIAGGYRWAHDYAQCVIQNILYASRHQISYDPGLCSRVMQFTLPEIPPELISELESPDPDELAFIKFKPNREDPASDIYADEIFTPPIFSERGAEKLGEKRSLIQGNPDDDWTPNFGSKTFLERPEEPSLSDKETLIQELLKTAKDTEKLFEGFQDKAERYPDENTPLIRTDMSSDLTQLPAFTEGGIQWLPADDENDEEMDELIEPYDKKRVRLISDVNDHNGETERGGINNLITLHAPNVERENDFPSIEEVDEEPPTFGKVSSAEEDNSNFQWNTKHRTKLMDENLARFAKGEDDIKLMDDDLTRFGKGNELPSRTQIIKPKPTENNELSDVIENDYLEDQLYAILPVNKALPTFTSDKRYDTKKPGPTYMIHEDEDGDTSNDDDNMAMQGTDRLIQTLSRKVWQNQNQLHSLFDPSVGVPKPLLPFIRRFEATDEIRRIYVADASDEHDDNERKDKTPTPKAEPESEGKAFERISADQPEVIEGIDDFGSRDEEKTANAAKTGEGHMGRFDSVDATRANLVIKEKSPSEENAQNLVKNLEKFLGLDRGSFSNIKVKGQRITFKVNPNSKGYNATEVATRAGELSVDLRDKTGLTVEAAKIGEKSSEVAIA</sequence>
<evidence type="ECO:0000256" key="5">
    <source>
        <dbReference type="ARBA" id="ARBA00023136"/>
    </source>
</evidence>
<evidence type="ECO:0000256" key="1">
    <source>
        <dbReference type="ARBA" id="ARBA00004167"/>
    </source>
</evidence>
<feature type="compositionally biased region" description="Basic and acidic residues" evidence="8">
    <location>
        <begin position="524"/>
        <end position="549"/>
    </location>
</feature>
<comment type="subcellular location">
    <subcellularLocation>
        <location evidence="1">Membrane</location>
        <topology evidence="1">Single-pass membrane protein</topology>
    </subcellularLocation>
</comment>
<reference evidence="10" key="1">
    <citation type="submission" date="2020-08" db="EMBL/GenBank/DDBJ databases">
        <title>Multicomponent nature underlies the extraordinary mechanical properties of spider dragline silk.</title>
        <authorList>
            <person name="Kono N."/>
            <person name="Nakamura H."/>
            <person name="Mori M."/>
            <person name="Yoshida Y."/>
            <person name="Ohtoshi R."/>
            <person name="Malay A.D."/>
            <person name="Moran D.A.P."/>
            <person name="Tomita M."/>
            <person name="Numata K."/>
            <person name="Arakawa K."/>
        </authorList>
    </citation>
    <scope>NUCLEOTIDE SEQUENCE</scope>
</reference>
<keyword evidence="7" id="KW-0325">Glycoprotein</keyword>